<evidence type="ECO:0000313" key="6">
    <source>
        <dbReference type="Proteomes" id="UP001217089"/>
    </source>
</evidence>
<feature type="region of interest" description="Disordered" evidence="2">
    <location>
        <begin position="416"/>
        <end position="435"/>
    </location>
</feature>
<sequence>MMKNEQVDALKNIEEIQKSFKEELERAKSAEVELLKTRLGYSLQMLQRSHKEAMFYTKNLTDMVKKREELEQQTPSSIKQALDHYRNISQKCEETITRLKLGVFTINNLIPSEFENQIQQIQSGKKLSELPQIFIPPPPPPLPMNFLSQEMAQGQGPVLSPGATVSQGSIVPPGSSVSQLSAWANSSATSASVIAPHPTQPVSTLPQTATTVTTAQQPKPLVPPPGLQTRPLGIPASVPQLRPPAPLAAAQGIVRPTSYVRPLSASLVAGVVHQTPKNSFEKLIDRLQIAFPRYNRADFTRLIQELRASLGNSLSGMTLDGIVQQITELISKHEREQNIKSSQPVTSFQPGSAISVASTSSSAKRAKQLNYRVLSNTSQVDETLFGQPNHVTKRNEMLQDKWQEEPVETIEDIARRRSAQRKKSKNSKNGKETVQVITKDLIRNLIVPCDDPSGSQSTQKEHNETSGYGSTKKRKVK</sequence>
<dbReference type="InterPro" id="IPR056872">
    <property type="entry name" value="TTC3/DZIP3-like_helical"/>
</dbReference>
<evidence type="ECO:0000259" key="4">
    <source>
        <dbReference type="Pfam" id="PF24905"/>
    </source>
</evidence>
<proteinExistence type="predicted"/>
<organism evidence="5 6">
    <name type="scientific">Tegillarca granosa</name>
    <name type="common">Malaysian cockle</name>
    <name type="synonym">Anadara granosa</name>
    <dbReference type="NCBI Taxonomy" id="220873"/>
    <lineage>
        <taxon>Eukaryota</taxon>
        <taxon>Metazoa</taxon>
        <taxon>Spiralia</taxon>
        <taxon>Lophotrochozoa</taxon>
        <taxon>Mollusca</taxon>
        <taxon>Bivalvia</taxon>
        <taxon>Autobranchia</taxon>
        <taxon>Pteriomorphia</taxon>
        <taxon>Arcoida</taxon>
        <taxon>Arcoidea</taxon>
        <taxon>Arcidae</taxon>
        <taxon>Tegillarca</taxon>
    </lineage>
</organism>
<feature type="domain" description="TTC3/DZIP3-like helical" evidence="3">
    <location>
        <begin position="4"/>
        <end position="141"/>
    </location>
</feature>
<dbReference type="Pfam" id="PF24525">
    <property type="entry name" value="TTC3"/>
    <property type="match status" value="1"/>
</dbReference>
<dbReference type="PANTHER" id="PTHR15727:SF4">
    <property type="entry name" value="E3 UBIQUITIN-PROTEIN LIGASE DZIP3"/>
    <property type="match status" value="1"/>
</dbReference>
<evidence type="ECO:0000259" key="3">
    <source>
        <dbReference type="Pfam" id="PF24525"/>
    </source>
</evidence>
<feature type="compositionally biased region" description="Basic residues" evidence="2">
    <location>
        <begin position="416"/>
        <end position="428"/>
    </location>
</feature>
<evidence type="ECO:0000256" key="2">
    <source>
        <dbReference type="SAM" id="MobiDB-lite"/>
    </source>
</evidence>
<keyword evidence="6" id="KW-1185">Reference proteome</keyword>
<feature type="region of interest" description="Disordered" evidence="2">
    <location>
        <begin position="447"/>
        <end position="477"/>
    </location>
</feature>
<dbReference type="EMBL" id="JARBDR010000328">
    <property type="protein sequence ID" value="KAJ8315930.1"/>
    <property type="molecule type" value="Genomic_DNA"/>
</dbReference>
<dbReference type="PANTHER" id="PTHR15727">
    <property type="entry name" value="RING FINGER PROTEIN 214"/>
    <property type="match status" value="1"/>
</dbReference>
<dbReference type="Proteomes" id="UP001217089">
    <property type="component" value="Unassembled WGS sequence"/>
</dbReference>
<dbReference type="Pfam" id="PF24905">
    <property type="entry name" value="TTC3_9th"/>
    <property type="match status" value="1"/>
</dbReference>
<dbReference type="InterPro" id="IPR056870">
    <property type="entry name" value="TTC3/DZIP3/RBM44-like_helical"/>
</dbReference>
<feature type="domain" description="TTC3/DZIP3/RBM44-like helical" evidence="4">
    <location>
        <begin position="279"/>
        <end position="337"/>
    </location>
</feature>
<evidence type="ECO:0000256" key="1">
    <source>
        <dbReference type="SAM" id="Coils"/>
    </source>
</evidence>
<accession>A0ABQ9FJS4</accession>
<feature type="coiled-coil region" evidence="1">
    <location>
        <begin position="10"/>
        <end position="73"/>
    </location>
</feature>
<protein>
    <submittedName>
        <fullName evidence="5">Uncharacterized protein</fullName>
    </submittedName>
</protein>
<comment type="caution">
    <text evidence="5">The sequence shown here is derived from an EMBL/GenBank/DDBJ whole genome shotgun (WGS) entry which is preliminary data.</text>
</comment>
<name>A0ABQ9FJS4_TEGGR</name>
<reference evidence="5 6" key="1">
    <citation type="submission" date="2022-12" db="EMBL/GenBank/DDBJ databases">
        <title>Chromosome-level genome of Tegillarca granosa.</title>
        <authorList>
            <person name="Kim J."/>
        </authorList>
    </citation>
    <scope>NUCLEOTIDE SEQUENCE [LARGE SCALE GENOMIC DNA]</scope>
    <source>
        <strain evidence="5">Teg-2019</strain>
        <tissue evidence="5">Adductor muscle</tissue>
    </source>
</reference>
<evidence type="ECO:0000313" key="5">
    <source>
        <dbReference type="EMBL" id="KAJ8315930.1"/>
    </source>
</evidence>
<keyword evidence="1" id="KW-0175">Coiled coil</keyword>
<gene>
    <name evidence="5" type="ORF">KUTeg_005944</name>
</gene>